<evidence type="ECO:0000313" key="2">
    <source>
        <dbReference type="EMBL" id="GER89177.1"/>
    </source>
</evidence>
<dbReference type="Pfam" id="PF12867">
    <property type="entry name" value="DinB_2"/>
    <property type="match status" value="1"/>
</dbReference>
<dbReference type="InterPro" id="IPR024775">
    <property type="entry name" value="DinB-like"/>
</dbReference>
<keyword evidence="3" id="KW-1185">Reference proteome</keyword>
<name>A0A5J4KS06_9CHLR</name>
<proteinExistence type="predicted"/>
<evidence type="ECO:0000313" key="3">
    <source>
        <dbReference type="Proteomes" id="UP000326912"/>
    </source>
</evidence>
<reference evidence="2 3" key="1">
    <citation type="submission" date="2019-10" db="EMBL/GenBank/DDBJ databases">
        <title>Dictyobacter vulcani sp. nov., within the class Ktedonobacteria, isolated from soil of volcanic Mt. Zao.</title>
        <authorList>
            <person name="Zheng Y."/>
            <person name="Wang C.M."/>
            <person name="Sakai Y."/>
            <person name="Abe K."/>
            <person name="Yokota A."/>
            <person name="Yabe S."/>
        </authorList>
    </citation>
    <scope>NUCLEOTIDE SEQUENCE [LARGE SCALE GENOMIC DNA]</scope>
    <source>
        <strain evidence="2 3">W12</strain>
    </source>
</reference>
<comment type="caution">
    <text evidence="2">The sequence shown here is derived from an EMBL/GenBank/DDBJ whole genome shotgun (WGS) entry which is preliminary data.</text>
</comment>
<organism evidence="2 3">
    <name type="scientific">Dictyobacter vulcani</name>
    <dbReference type="NCBI Taxonomy" id="2607529"/>
    <lineage>
        <taxon>Bacteria</taxon>
        <taxon>Bacillati</taxon>
        <taxon>Chloroflexota</taxon>
        <taxon>Ktedonobacteria</taxon>
        <taxon>Ktedonobacterales</taxon>
        <taxon>Dictyobacteraceae</taxon>
        <taxon>Dictyobacter</taxon>
    </lineage>
</organism>
<gene>
    <name evidence="2" type="ORF">KDW_33390</name>
</gene>
<protein>
    <recommendedName>
        <fullName evidence="1">DinB-like domain-containing protein</fullName>
    </recommendedName>
</protein>
<dbReference type="Gene3D" id="1.20.120.450">
    <property type="entry name" value="dinb family like domain"/>
    <property type="match status" value="1"/>
</dbReference>
<dbReference type="InterPro" id="IPR034660">
    <property type="entry name" value="DinB/YfiT-like"/>
</dbReference>
<accession>A0A5J4KS06</accession>
<dbReference type="SUPFAM" id="SSF109854">
    <property type="entry name" value="DinB/YfiT-like putative metalloenzymes"/>
    <property type="match status" value="1"/>
</dbReference>
<dbReference type="Proteomes" id="UP000326912">
    <property type="component" value="Unassembled WGS sequence"/>
</dbReference>
<feature type="domain" description="DinB-like" evidence="1">
    <location>
        <begin position="11"/>
        <end position="158"/>
    </location>
</feature>
<dbReference type="EMBL" id="BKZW01000001">
    <property type="protein sequence ID" value="GER89177.1"/>
    <property type="molecule type" value="Genomic_DNA"/>
</dbReference>
<dbReference type="AlphaFoldDB" id="A0A5J4KS06"/>
<evidence type="ECO:0000259" key="1">
    <source>
        <dbReference type="Pfam" id="PF12867"/>
    </source>
</evidence>
<sequence length="174" mass="20450">MNYIQHFTRLLQTSTEDFIWATQQIPAEKLYSVSPRRPDSWSVARNILHLQFQEEQVVLPNMRLWLPERTDYARKDNQLISQYASFEALVQDEEVVWLQHPAVETLLQSFQANRILQITLLSQIPATAWEETRPTVWGTVTLRWTVTKTYQHTAEHINDVLKPALYWTGLSITN</sequence>